<dbReference type="AlphaFoldDB" id="A0A834I4F7"/>
<comment type="caution">
    <text evidence="2">The sequence shown here is derived from an EMBL/GenBank/DDBJ whole genome shotgun (WGS) entry which is preliminary data.</text>
</comment>
<dbReference type="Proteomes" id="UP000625711">
    <property type="component" value="Unassembled WGS sequence"/>
</dbReference>
<evidence type="ECO:0000256" key="1">
    <source>
        <dbReference type="SAM" id="MobiDB-lite"/>
    </source>
</evidence>
<evidence type="ECO:0000313" key="2">
    <source>
        <dbReference type="EMBL" id="KAF7272103.1"/>
    </source>
</evidence>
<gene>
    <name evidence="2" type="ORF">GWI33_015088</name>
</gene>
<accession>A0A834I4F7</accession>
<reference evidence="2" key="1">
    <citation type="submission" date="2020-08" db="EMBL/GenBank/DDBJ databases">
        <title>Genome sequencing and assembly of the red palm weevil Rhynchophorus ferrugineus.</title>
        <authorList>
            <person name="Dias G.B."/>
            <person name="Bergman C.M."/>
            <person name="Manee M."/>
        </authorList>
    </citation>
    <scope>NUCLEOTIDE SEQUENCE</scope>
    <source>
        <strain evidence="2">AA-2017</strain>
        <tissue evidence="2">Whole larva</tissue>
    </source>
</reference>
<sequence>MQNEDGLHSHNTLSGRTEHNTEPPSLRSEYPYPERCNALDKRRTSTWIHGIYNGVPPGCIIYVPSGWLDAILCQSLMVVASTAAVVVVVVVGSGVGSTPLNGDKLSFFRSKRTLEGLTGGSDAVRCRVKWDKLRRDEDLQRVEHRPGWFGEAN</sequence>
<protein>
    <submittedName>
        <fullName evidence="2">Uncharacterized protein</fullName>
    </submittedName>
</protein>
<feature type="region of interest" description="Disordered" evidence="1">
    <location>
        <begin position="1"/>
        <end position="32"/>
    </location>
</feature>
<organism evidence="2 3">
    <name type="scientific">Rhynchophorus ferrugineus</name>
    <name type="common">Red palm weevil</name>
    <name type="synonym">Curculio ferrugineus</name>
    <dbReference type="NCBI Taxonomy" id="354439"/>
    <lineage>
        <taxon>Eukaryota</taxon>
        <taxon>Metazoa</taxon>
        <taxon>Ecdysozoa</taxon>
        <taxon>Arthropoda</taxon>
        <taxon>Hexapoda</taxon>
        <taxon>Insecta</taxon>
        <taxon>Pterygota</taxon>
        <taxon>Neoptera</taxon>
        <taxon>Endopterygota</taxon>
        <taxon>Coleoptera</taxon>
        <taxon>Polyphaga</taxon>
        <taxon>Cucujiformia</taxon>
        <taxon>Curculionidae</taxon>
        <taxon>Dryophthorinae</taxon>
        <taxon>Rhynchophorus</taxon>
    </lineage>
</organism>
<evidence type="ECO:0000313" key="3">
    <source>
        <dbReference type="Proteomes" id="UP000625711"/>
    </source>
</evidence>
<keyword evidence="3" id="KW-1185">Reference proteome</keyword>
<name>A0A834I4F7_RHYFE</name>
<dbReference type="EMBL" id="JAACXV010013850">
    <property type="protein sequence ID" value="KAF7272103.1"/>
    <property type="molecule type" value="Genomic_DNA"/>
</dbReference>
<proteinExistence type="predicted"/>